<evidence type="ECO:0008006" key="4">
    <source>
        <dbReference type="Google" id="ProtNLM"/>
    </source>
</evidence>
<sequence>MSRTPHPDVVSLLRADGMASALLVTLSWWSAILLASHVSPSAVLVTVAVAAGVTALGHSPTRAAMAVRFRVLVYRPAPTPPRPRPVGTAPPPPAIALRAVETVRRTRAPGAAPATV</sequence>
<dbReference type="EMBL" id="JAMTCG010000004">
    <property type="protein sequence ID" value="MCP2161475.1"/>
    <property type="molecule type" value="Genomic_DNA"/>
</dbReference>
<feature type="transmembrane region" description="Helical" evidence="1">
    <location>
        <begin position="38"/>
        <end position="58"/>
    </location>
</feature>
<keyword evidence="1" id="KW-0812">Transmembrane</keyword>
<dbReference type="RefSeq" id="WP_253655029.1">
    <property type="nucleotide sequence ID" value="NZ_BAAAOE010000002.1"/>
</dbReference>
<organism evidence="2 3">
    <name type="scientific">Williamsia serinedens</name>
    <dbReference type="NCBI Taxonomy" id="391736"/>
    <lineage>
        <taxon>Bacteria</taxon>
        <taxon>Bacillati</taxon>
        <taxon>Actinomycetota</taxon>
        <taxon>Actinomycetes</taxon>
        <taxon>Mycobacteriales</taxon>
        <taxon>Nocardiaceae</taxon>
        <taxon>Williamsia</taxon>
    </lineage>
</organism>
<reference evidence="2 3" key="1">
    <citation type="submission" date="2022-06" db="EMBL/GenBank/DDBJ databases">
        <title>Genomic Encyclopedia of Archaeal and Bacterial Type Strains, Phase II (KMG-II): from individual species to whole genera.</title>
        <authorList>
            <person name="Goeker M."/>
        </authorList>
    </citation>
    <scope>NUCLEOTIDE SEQUENCE [LARGE SCALE GENOMIC DNA]</scope>
    <source>
        <strain evidence="2 3">DSM 45037</strain>
    </source>
</reference>
<keyword evidence="1" id="KW-1133">Transmembrane helix</keyword>
<accession>A0ABT1H2K2</accession>
<evidence type="ECO:0000256" key="1">
    <source>
        <dbReference type="SAM" id="Phobius"/>
    </source>
</evidence>
<evidence type="ECO:0000313" key="3">
    <source>
        <dbReference type="Proteomes" id="UP001205740"/>
    </source>
</evidence>
<protein>
    <recommendedName>
        <fullName evidence="4">Type VII secretion protein EccE</fullName>
    </recommendedName>
</protein>
<dbReference type="Proteomes" id="UP001205740">
    <property type="component" value="Unassembled WGS sequence"/>
</dbReference>
<gene>
    <name evidence="2" type="ORF">LX12_002670</name>
</gene>
<evidence type="ECO:0000313" key="2">
    <source>
        <dbReference type="EMBL" id="MCP2161475.1"/>
    </source>
</evidence>
<keyword evidence="3" id="KW-1185">Reference proteome</keyword>
<proteinExistence type="predicted"/>
<name>A0ABT1H2K2_9NOCA</name>
<keyword evidence="1" id="KW-0472">Membrane</keyword>
<comment type="caution">
    <text evidence="2">The sequence shown here is derived from an EMBL/GenBank/DDBJ whole genome shotgun (WGS) entry which is preliminary data.</text>
</comment>
<feature type="transmembrane region" description="Helical" evidence="1">
    <location>
        <begin position="12"/>
        <end position="32"/>
    </location>
</feature>